<feature type="transmembrane region" description="Helical" evidence="1">
    <location>
        <begin position="40"/>
        <end position="63"/>
    </location>
</feature>
<proteinExistence type="predicted"/>
<dbReference type="AlphaFoldDB" id="A0A917TXE1"/>
<dbReference type="RefSeq" id="WP_117157166.1">
    <property type="nucleotide sequence ID" value="NZ_BMLG01000031.1"/>
</dbReference>
<reference evidence="2" key="1">
    <citation type="journal article" date="2014" name="Int. J. Syst. Evol. Microbiol.">
        <title>Complete genome sequence of Corynebacterium casei LMG S-19264T (=DSM 44701T), isolated from a smear-ripened cheese.</title>
        <authorList>
            <consortium name="US DOE Joint Genome Institute (JGI-PGF)"/>
            <person name="Walter F."/>
            <person name="Albersmeier A."/>
            <person name="Kalinowski J."/>
            <person name="Ruckert C."/>
        </authorList>
    </citation>
    <scope>NUCLEOTIDE SEQUENCE</scope>
    <source>
        <strain evidence="2">CGMCC 1.6333</strain>
    </source>
</reference>
<dbReference type="OrthoDB" id="2719693at2"/>
<keyword evidence="3" id="KW-1185">Reference proteome</keyword>
<feature type="transmembrane region" description="Helical" evidence="1">
    <location>
        <begin position="7"/>
        <end position="28"/>
    </location>
</feature>
<sequence>MNEENKVSNILFYIGVFEIVLGLFLGFLNGTVRTGYSTEFVWSVFLTWFAIGFASGMLFIGFAEVIKILHNIRLSINKNYCTELVESVENEEKLESEEIERIKRIDIESQIDWELDSYDRDKIEDHYKKQNVSAVIRTPVEYACIVTFKGTKDYKIVDTGGFGVHELKDKDKINEIKEWYNKFLD</sequence>
<evidence type="ECO:0000313" key="2">
    <source>
        <dbReference type="EMBL" id="GGM42841.1"/>
    </source>
</evidence>
<evidence type="ECO:0000313" key="3">
    <source>
        <dbReference type="Proteomes" id="UP000618460"/>
    </source>
</evidence>
<keyword evidence="1" id="KW-0472">Membrane</keyword>
<organism evidence="2 3">
    <name type="scientific">Paraliobacillus quinghaiensis</name>
    <dbReference type="NCBI Taxonomy" id="470815"/>
    <lineage>
        <taxon>Bacteria</taxon>
        <taxon>Bacillati</taxon>
        <taxon>Bacillota</taxon>
        <taxon>Bacilli</taxon>
        <taxon>Bacillales</taxon>
        <taxon>Bacillaceae</taxon>
        <taxon>Paraliobacillus</taxon>
    </lineage>
</organism>
<gene>
    <name evidence="2" type="ORF">GCM10011351_30990</name>
</gene>
<evidence type="ECO:0000256" key="1">
    <source>
        <dbReference type="SAM" id="Phobius"/>
    </source>
</evidence>
<comment type="caution">
    <text evidence="2">The sequence shown here is derived from an EMBL/GenBank/DDBJ whole genome shotgun (WGS) entry which is preliminary data.</text>
</comment>
<keyword evidence="1" id="KW-0812">Transmembrane</keyword>
<reference evidence="2" key="2">
    <citation type="submission" date="2020-09" db="EMBL/GenBank/DDBJ databases">
        <authorList>
            <person name="Sun Q."/>
            <person name="Zhou Y."/>
        </authorList>
    </citation>
    <scope>NUCLEOTIDE SEQUENCE</scope>
    <source>
        <strain evidence="2">CGMCC 1.6333</strain>
    </source>
</reference>
<accession>A0A917TXE1</accession>
<protein>
    <submittedName>
        <fullName evidence="2">Uncharacterized protein</fullName>
    </submittedName>
</protein>
<name>A0A917TXE1_9BACI</name>
<dbReference type="EMBL" id="BMLG01000031">
    <property type="protein sequence ID" value="GGM42841.1"/>
    <property type="molecule type" value="Genomic_DNA"/>
</dbReference>
<dbReference type="Proteomes" id="UP000618460">
    <property type="component" value="Unassembled WGS sequence"/>
</dbReference>
<keyword evidence="1" id="KW-1133">Transmembrane helix</keyword>